<dbReference type="Gene3D" id="1.20.1290.10">
    <property type="entry name" value="AhpD-like"/>
    <property type="match status" value="1"/>
</dbReference>
<evidence type="ECO:0000313" key="1">
    <source>
        <dbReference type="EMBL" id="MFD0925893.1"/>
    </source>
</evidence>
<comment type="caution">
    <text evidence="1">The sequence shown here is derived from an EMBL/GenBank/DDBJ whole genome shotgun (WGS) entry which is preliminary data.</text>
</comment>
<reference evidence="2" key="1">
    <citation type="journal article" date="2019" name="Int. J. Syst. Evol. Microbiol.">
        <title>The Global Catalogue of Microorganisms (GCM) 10K type strain sequencing project: providing services to taxonomists for standard genome sequencing and annotation.</title>
        <authorList>
            <consortium name="The Broad Institute Genomics Platform"/>
            <consortium name="The Broad Institute Genome Sequencing Center for Infectious Disease"/>
            <person name="Wu L."/>
            <person name="Ma J."/>
        </authorList>
    </citation>
    <scope>NUCLEOTIDE SEQUENCE [LARGE SCALE GENOMIC DNA]</scope>
    <source>
        <strain evidence="2">CCUG 50873</strain>
    </source>
</reference>
<dbReference type="EMBL" id="JBHTIL010000001">
    <property type="protein sequence ID" value="MFD0925893.1"/>
    <property type="molecule type" value="Genomic_DNA"/>
</dbReference>
<evidence type="ECO:0000313" key="2">
    <source>
        <dbReference type="Proteomes" id="UP001597068"/>
    </source>
</evidence>
<dbReference type="PANTHER" id="PTHR34846">
    <property type="entry name" value="4-CARBOXYMUCONOLACTONE DECARBOXYLASE FAMILY PROTEIN (AFU_ORTHOLOGUE AFUA_6G11590)"/>
    <property type="match status" value="1"/>
</dbReference>
<organism evidence="1 2">
    <name type="scientific">Williamsia deligens</name>
    <dbReference type="NCBI Taxonomy" id="321325"/>
    <lineage>
        <taxon>Bacteria</taxon>
        <taxon>Bacillati</taxon>
        <taxon>Actinomycetota</taxon>
        <taxon>Actinomycetes</taxon>
        <taxon>Mycobacteriales</taxon>
        <taxon>Nocardiaceae</taxon>
        <taxon>Williamsia</taxon>
    </lineage>
</organism>
<dbReference type="RefSeq" id="WP_253646191.1">
    <property type="nucleotide sequence ID" value="NZ_BAAAMO010000002.1"/>
</dbReference>
<gene>
    <name evidence="1" type="ORF">ACFQ04_09105</name>
</gene>
<dbReference type="Proteomes" id="UP001597068">
    <property type="component" value="Unassembled WGS sequence"/>
</dbReference>
<protein>
    <submittedName>
        <fullName evidence="1">Carboxymuconolactone decarboxylase family protein</fullName>
    </submittedName>
</protein>
<name>A0ABW3G6Y2_9NOCA</name>
<dbReference type="PANTHER" id="PTHR34846:SF10">
    <property type="entry name" value="CYTOPLASMIC PROTEIN"/>
    <property type="match status" value="1"/>
</dbReference>
<dbReference type="SUPFAM" id="SSF69118">
    <property type="entry name" value="AhpD-like"/>
    <property type="match status" value="1"/>
</dbReference>
<accession>A0ABW3G6Y2</accession>
<keyword evidence="2" id="KW-1185">Reference proteome</keyword>
<sequence length="160" mass="17786">MARIGDFAPDDLIGWMGLSPTIGGALGGYADAVYRHGRLAPRVREIARMVIALDNECEVCRNTRTADGVSHGLDETFYEQVEQWRTSPDHSDAERLAAEFAERFARDHVGLREDDGFWTRLHAAFTDEEITDLALSCALWLGQGRALRVLDVGQACHLTL</sequence>
<dbReference type="InterPro" id="IPR029032">
    <property type="entry name" value="AhpD-like"/>
</dbReference>
<proteinExistence type="predicted"/>